<dbReference type="PANTHER" id="PTHR39662:SF1">
    <property type="entry name" value="DUF354 DOMAIN-CONTAINING PROTEIN"/>
    <property type="match status" value="1"/>
</dbReference>
<dbReference type="Proteomes" id="UP001321018">
    <property type="component" value="Unassembled WGS sequence"/>
</dbReference>
<dbReference type="PANTHER" id="PTHR39662">
    <property type="entry name" value="DUF354 DOMAIN-CONTAINING PROTEIN-RELATED"/>
    <property type="match status" value="1"/>
</dbReference>
<dbReference type="EMBL" id="JAOPKA010000009">
    <property type="protein sequence ID" value="MCU4742632.1"/>
    <property type="molecule type" value="Genomic_DNA"/>
</dbReference>
<sequence length="359" mass="40850">MNVIITIQHPAHVHFYRHVIDQLEDNGDEVHVFARENDLAVPLLERYDIPHEVLAGSQDSLFGLAKVQATYELRLLRRAIEIGPDVMTAIGGVAVSHVARLVGARSVVFIDNEGITSHRITTPLAHVVCTPKRFEEDYGDKHLRYNGYHELAYLHPDRFDPSPDRLREYGIDPDERYFLLRFKKWDALHDVGERGLSQEGKERLVEILAEHGQVYITSTDELPPELEQYRLPVPAHLIHDLLYHADLYAGDSATMATEAAVLGTPAVRIQSFAARERDMSNFVELETEYDLLRSTADEETALAHVEELVADEDVTRVWRQRRDQLLEEKIEVTGFVTKLLEAQADGVRRSVPRPAQVSQ</sequence>
<protein>
    <submittedName>
        <fullName evidence="1">DUF354 domain-containing protein</fullName>
    </submittedName>
</protein>
<dbReference type="SUPFAM" id="SSF53756">
    <property type="entry name" value="UDP-Glycosyltransferase/glycogen phosphorylase"/>
    <property type="match status" value="1"/>
</dbReference>
<evidence type="ECO:0000313" key="2">
    <source>
        <dbReference type="Proteomes" id="UP001321018"/>
    </source>
</evidence>
<evidence type="ECO:0000313" key="1">
    <source>
        <dbReference type="EMBL" id="MCU4742632.1"/>
    </source>
</evidence>
<dbReference type="Pfam" id="PF04007">
    <property type="entry name" value="DUF354"/>
    <property type="match status" value="1"/>
</dbReference>
<dbReference type="AlphaFoldDB" id="A0AAP2YZT6"/>
<reference evidence="1" key="1">
    <citation type="submission" date="2022-09" db="EMBL/GenBank/DDBJ databases">
        <title>Enrichment on poylsaccharides allowed isolation of novel metabolic and taxonomic groups of Haloarchaea.</title>
        <authorList>
            <person name="Sorokin D.Y."/>
            <person name="Elcheninov A.G."/>
            <person name="Khizhniak T.V."/>
            <person name="Kolganova T.V."/>
            <person name="Kublanov I.V."/>
        </authorList>
    </citation>
    <scope>NUCLEOTIDE SEQUENCE</scope>
    <source>
        <strain evidence="1">AArc-xg1-1</strain>
    </source>
</reference>
<dbReference type="RefSeq" id="WP_338004456.1">
    <property type="nucleotide sequence ID" value="NZ_JAOPKA010000009.1"/>
</dbReference>
<organism evidence="1 2">
    <name type="scientific">Natronoglomus mannanivorans</name>
    <dbReference type="NCBI Taxonomy" id="2979990"/>
    <lineage>
        <taxon>Archaea</taxon>
        <taxon>Methanobacteriati</taxon>
        <taxon>Methanobacteriota</taxon>
        <taxon>Stenosarchaea group</taxon>
        <taxon>Halobacteria</taxon>
        <taxon>Halobacteriales</taxon>
        <taxon>Natrialbaceae</taxon>
        <taxon>Natronoglomus</taxon>
    </lineage>
</organism>
<comment type="caution">
    <text evidence="1">The sequence shown here is derived from an EMBL/GenBank/DDBJ whole genome shotgun (WGS) entry which is preliminary data.</text>
</comment>
<dbReference type="InterPro" id="IPR007152">
    <property type="entry name" value="DUF354"/>
</dbReference>
<dbReference type="PIRSF" id="PIRSF005357">
    <property type="entry name" value="UCP005357"/>
    <property type="match status" value="1"/>
</dbReference>
<gene>
    <name evidence="1" type="ORF">OB960_14645</name>
</gene>
<proteinExistence type="predicted"/>
<name>A0AAP2YZT6_9EURY</name>
<accession>A0AAP2YZT6</accession>